<dbReference type="GO" id="GO:0004175">
    <property type="term" value="F:endopeptidase activity"/>
    <property type="evidence" value="ECO:0007669"/>
    <property type="project" value="UniProtKB-ARBA"/>
</dbReference>
<gene>
    <name evidence="3" type="ORF">E4U02_07650</name>
</gene>
<keyword evidence="1" id="KW-0812">Transmembrane</keyword>
<organism evidence="3 4">
    <name type="scientific">Microbacterium paludicola</name>
    <dbReference type="NCBI Taxonomy" id="300019"/>
    <lineage>
        <taxon>Bacteria</taxon>
        <taxon>Bacillati</taxon>
        <taxon>Actinomycetota</taxon>
        <taxon>Actinomycetes</taxon>
        <taxon>Micrococcales</taxon>
        <taxon>Microbacteriaceae</taxon>
        <taxon>Microbacterium</taxon>
    </lineage>
</organism>
<dbReference type="EMBL" id="SPQB01000014">
    <property type="protein sequence ID" value="TFU33081.1"/>
    <property type="molecule type" value="Genomic_DNA"/>
</dbReference>
<keyword evidence="1" id="KW-0472">Membrane</keyword>
<dbReference type="GO" id="GO:0006508">
    <property type="term" value="P:proteolysis"/>
    <property type="evidence" value="ECO:0007669"/>
    <property type="project" value="UniProtKB-KW"/>
</dbReference>
<dbReference type="AlphaFoldDB" id="A0A4Y9FXV7"/>
<keyword evidence="1" id="KW-1133">Transmembrane helix</keyword>
<dbReference type="OrthoDB" id="4578841at2"/>
<evidence type="ECO:0000313" key="4">
    <source>
        <dbReference type="Proteomes" id="UP000298358"/>
    </source>
</evidence>
<reference evidence="3 4" key="1">
    <citation type="submission" date="2019-03" db="EMBL/GenBank/DDBJ databases">
        <title>Diversity of the mouse oral microbiome.</title>
        <authorList>
            <person name="Joseph S."/>
            <person name="Aduse-Opoku J."/>
            <person name="Curtis M."/>
            <person name="Wade W."/>
            <person name="Hashim A."/>
        </authorList>
    </citation>
    <scope>NUCLEOTIDE SEQUENCE [LARGE SCALE GENOMIC DNA]</scope>
    <source>
        <strain evidence="3 4">P1012</strain>
    </source>
</reference>
<evidence type="ECO:0000313" key="3">
    <source>
        <dbReference type="EMBL" id="TFU33081.1"/>
    </source>
</evidence>
<feature type="transmembrane region" description="Helical" evidence="1">
    <location>
        <begin position="60"/>
        <end position="81"/>
    </location>
</feature>
<keyword evidence="4" id="KW-1185">Reference proteome</keyword>
<keyword evidence="3" id="KW-0645">Protease</keyword>
<sequence>MSGRRLLAALVTGVAGGLVSLAIGGALLLVPALAESAPASDARFDAVAGTPPWVPPAFFAIYAAAPEEIIYRGVLLGVLALSVATTRSRWARAVVESGALLIVSVVFGQVHLDWSLLNAVTAGMTGAVYGIVAIATRSLWAAIIAHMLYNALIFVV</sequence>
<comment type="caution">
    <text evidence="3">The sequence shown here is derived from an EMBL/GenBank/DDBJ whole genome shotgun (WGS) entry which is preliminary data.</text>
</comment>
<keyword evidence="3" id="KW-0378">Hydrolase</keyword>
<accession>A0A4Y9FXV7</accession>
<dbReference type="GO" id="GO:0080120">
    <property type="term" value="P:CAAX-box protein maturation"/>
    <property type="evidence" value="ECO:0007669"/>
    <property type="project" value="UniProtKB-ARBA"/>
</dbReference>
<dbReference type="Proteomes" id="UP000298358">
    <property type="component" value="Unassembled WGS sequence"/>
</dbReference>
<keyword evidence="3" id="KW-0482">Metalloprotease</keyword>
<dbReference type="GO" id="GO:0008237">
    <property type="term" value="F:metallopeptidase activity"/>
    <property type="evidence" value="ECO:0007669"/>
    <property type="project" value="UniProtKB-KW"/>
</dbReference>
<feature type="domain" description="CAAX prenyl protease 2/Lysostaphin resistance protein A-like" evidence="2">
    <location>
        <begin position="54"/>
        <end position="152"/>
    </location>
</feature>
<dbReference type="Pfam" id="PF02517">
    <property type="entry name" value="Rce1-like"/>
    <property type="match status" value="1"/>
</dbReference>
<evidence type="ECO:0000256" key="1">
    <source>
        <dbReference type="SAM" id="Phobius"/>
    </source>
</evidence>
<evidence type="ECO:0000259" key="2">
    <source>
        <dbReference type="Pfam" id="PF02517"/>
    </source>
</evidence>
<proteinExistence type="predicted"/>
<dbReference type="InterPro" id="IPR003675">
    <property type="entry name" value="Rce1/LyrA-like_dom"/>
</dbReference>
<name>A0A4Y9FXV7_9MICO</name>
<protein>
    <submittedName>
        <fullName evidence="3">CPBP family intramembrane metalloprotease</fullName>
    </submittedName>
</protein>
<feature type="transmembrane region" description="Helical" evidence="1">
    <location>
        <begin position="93"/>
        <end position="112"/>
    </location>
</feature>
<feature type="transmembrane region" description="Helical" evidence="1">
    <location>
        <begin position="127"/>
        <end position="149"/>
    </location>
</feature>